<dbReference type="RefSeq" id="WP_115329404.1">
    <property type="nucleotide sequence ID" value="NZ_BJUE01000002.1"/>
</dbReference>
<dbReference type="InterPro" id="IPR017969">
    <property type="entry name" value="Heavy-metal-associated_CS"/>
</dbReference>
<dbReference type="OrthoDB" id="9813965at2"/>
<sequence length="69" mass="7355">MSEKIQLQVEGMSCGHCVKAVENGVGEINGVDSVNVTLDQGLVEVQFDASATNVDAIKEVIEEEGYTVK</sequence>
<evidence type="ECO:0000256" key="2">
    <source>
        <dbReference type="ARBA" id="ARBA00015313"/>
    </source>
</evidence>
<feature type="domain" description="HMA" evidence="7">
    <location>
        <begin position="3"/>
        <end position="69"/>
    </location>
</feature>
<proteinExistence type="predicted"/>
<comment type="subcellular location">
    <subcellularLocation>
        <location evidence="1">Cytoplasm</location>
    </subcellularLocation>
</comment>
<evidence type="ECO:0000256" key="1">
    <source>
        <dbReference type="ARBA" id="ARBA00004496"/>
    </source>
</evidence>
<dbReference type="InterPro" id="IPR006122">
    <property type="entry name" value="HMA_Cu_ion-bd"/>
</dbReference>
<dbReference type="FunFam" id="3.30.70.100:FF:000005">
    <property type="entry name" value="Copper-exporting P-type ATPase A"/>
    <property type="match status" value="1"/>
</dbReference>
<dbReference type="InterPro" id="IPR049740">
    <property type="entry name" value="CopZ"/>
</dbReference>
<keyword evidence="5" id="KW-0186">Copper</keyword>
<dbReference type="Gene3D" id="3.30.70.100">
    <property type="match status" value="1"/>
</dbReference>
<dbReference type="Pfam" id="PF00403">
    <property type="entry name" value="HMA"/>
    <property type="match status" value="1"/>
</dbReference>
<dbReference type="InterPro" id="IPR036163">
    <property type="entry name" value="HMA_dom_sf"/>
</dbReference>
<evidence type="ECO:0000313" key="10">
    <source>
        <dbReference type="Proteomes" id="UP000254330"/>
    </source>
</evidence>
<dbReference type="AlphaFoldDB" id="A0A8B4QE54"/>
<dbReference type="PANTHER" id="PTHR46594:SF4">
    <property type="entry name" value="P-TYPE CATION-TRANSPORTING ATPASE"/>
    <property type="match status" value="1"/>
</dbReference>
<dbReference type="CDD" id="cd00371">
    <property type="entry name" value="HMA"/>
    <property type="match status" value="1"/>
</dbReference>
<keyword evidence="4" id="KW-0479">Metal-binding</keyword>
<dbReference type="NCBIfam" id="NF033795">
    <property type="entry name" value="chaper_CopZ_Bs"/>
    <property type="match status" value="1"/>
</dbReference>
<dbReference type="NCBIfam" id="TIGR00003">
    <property type="entry name" value="copper ion binding protein"/>
    <property type="match status" value="1"/>
</dbReference>
<accession>A0A8B4QE54</accession>
<dbReference type="Proteomes" id="UP000294641">
    <property type="component" value="Unassembled WGS sequence"/>
</dbReference>
<reference evidence="8 10" key="1">
    <citation type="submission" date="2018-06" db="EMBL/GenBank/DDBJ databases">
        <authorList>
            <consortium name="Pathogen Informatics"/>
            <person name="Doyle S."/>
        </authorList>
    </citation>
    <scope>NUCLEOTIDE SEQUENCE [LARGE SCALE GENOMIC DNA]</scope>
    <source>
        <strain evidence="8 10">NCTC10597</strain>
    </source>
</reference>
<evidence type="ECO:0000259" key="7">
    <source>
        <dbReference type="PROSITE" id="PS50846"/>
    </source>
</evidence>
<evidence type="ECO:0000313" key="8">
    <source>
        <dbReference type="EMBL" id="STX10878.1"/>
    </source>
</evidence>
<dbReference type="EMBL" id="SNZG01000004">
    <property type="protein sequence ID" value="TDR42203.1"/>
    <property type="molecule type" value="Genomic_DNA"/>
</dbReference>
<keyword evidence="3" id="KW-0963">Cytoplasm</keyword>
<evidence type="ECO:0000313" key="11">
    <source>
        <dbReference type="Proteomes" id="UP000294641"/>
    </source>
</evidence>
<dbReference type="PROSITE" id="PS50846">
    <property type="entry name" value="HMA_2"/>
    <property type="match status" value="1"/>
</dbReference>
<evidence type="ECO:0000256" key="3">
    <source>
        <dbReference type="ARBA" id="ARBA00022490"/>
    </source>
</evidence>
<dbReference type="EMBL" id="UGNP01000001">
    <property type="protein sequence ID" value="STX10878.1"/>
    <property type="molecule type" value="Genomic_DNA"/>
</dbReference>
<keyword evidence="6" id="KW-0143">Chaperone</keyword>
<dbReference type="InterPro" id="IPR000428">
    <property type="entry name" value="Cu-bd"/>
</dbReference>
<comment type="caution">
    <text evidence="8">The sequence shown here is derived from an EMBL/GenBank/DDBJ whole genome shotgun (WGS) entry which is preliminary data.</text>
</comment>
<dbReference type="PANTHER" id="PTHR46594">
    <property type="entry name" value="P-TYPE CATION-TRANSPORTING ATPASE"/>
    <property type="match status" value="1"/>
</dbReference>
<organism evidence="8 10">
    <name type="scientific">Kurthia zopfii</name>
    <dbReference type="NCBI Taxonomy" id="1650"/>
    <lineage>
        <taxon>Bacteria</taxon>
        <taxon>Bacillati</taxon>
        <taxon>Bacillota</taxon>
        <taxon>Bacilli</taxon>
        <taxon>Bacillales</taxon>
        <taxon>Caryophanaceae</taxon>
        <taxon>Kurthia</taxon>
    </lineage>
</organism>
<dbReference type="GO" id="GO:0006825">
    <property type="term" value="P:copper ion transport"/>
    <property type="evidence" value="ECO:0007669"/>
    <property type="project" value="InterPro"/>
</dbReference>
<dbReference type="PROSITE" id="PS01047">
    <property type="entry name" value="HMA_1"/>
    <property type="match status" value="1"/>
</dbReference>
<dbReference type="Proteomes" id="UP000254330">
    <property type="component" value="Unassembled WGS sequence"/>
</dbReference>
<evidence type="ECO:0000313" key="9">
    <source>
        <dbReference type="EMBL" id="TDR42203.1"/>
    </source>
</evidence>
<gene>
    <name evidence="8" type="primary">copZ</name>
    <name evidence="9" type="ORF">DFR61_10493</name>
    <name evidence="8" type="ORF">NCTC10597_02670</name>
</gene>
<evidence type="ECO:0000256" key="4">
    <source>
        <dbReference type="ARBA" id="ARBA00022723"/>
    </source>
</evidence>
<name>A0A8B4QE54_9BACL</name>
<keyword evidence="11" id="KW-1185">Reference proteome</keyword>
<dbReference type="InterPro" id="IPR006121">
    <property type="entry name" value="HMA_dom"/>
</dbReference>
<evidence type="ECO:0000256" key="6">
    <source>
        <dbReference type="ARBA" id="ARBA00023186"/>
    </source>
</evidence>
<evidence type="ECO:0000256" key="5">
    <source>
        <dbReference type="ARBA" id="ARBA00023008"/>
    </source>
</evidence>
<reference evidence="9 11" key="2">
    <citation type="submission" date="2019-03" db="EMBL/GenBank/DDBJ databases">
        <title>Genomic Encyclopedia of Type Strains, Phase IV (KMG-IV): sequencing the most valuable type-strain genomes for metagenomic binning, comparative biology and taxonomic classification.</title>
        <authorList>
            <person name="Goeker M."/>
        </authorList>
    </citation>
    <scope>NUCLEOTIDE SEQUENCE [LARGE SCALE GENOMIC DNA]</scope>
    <source>
        <strain evidence="9 11">DSM 20580</strain>
    </source>
</reference>
<dbReference type="GO" id="GO:0005737">
    <property type="term" value="C:cytoplasm"/>
    <property type="evidence" value="ECO:0007669"/>
    <property type="project" value="UniProtKB-SubCell"/>
</dbReference>
<protein>
    <recommendedName>
        <fullName evidence="2">Copper chaperone CopZ</fullName>
    </recommendedName>
</protein>
<dbReference type="GO" id="GO:0005507">
    <property type="term" value="F:copper ion binding"/>
    <property type="evidence" value="ECO:0007669"/>
    <property type="project" value="InterPro"/>
</dbReference>
<dbReference type="SUPFAM" id="SSF55008">
    <property type="entry name" value="HMA, heavy metal-associated domain"/>
    <property type="match status" value="1"/>
</dbReference>
<dbReference type="PRINTS" id="PR00944">
    <property type="entry name" value="CUEXPORT"/>
</dbReference>